<dbReference type="EMBL" id="JACIGE010000004">
    <property type="protein sequence ID" value="MBB4247214.1"/>
    <property type="molecule type" value="Genomic_DNA"/>
</dbReference>
<dbReference type="GO" id="GO:0009252">
    <property type="term" value="P:peptidoglycan biosynthetic process"/>
    <property type="evidence" value="ECO:0007669"/>
    <property type="project" value="TreeGrafter"/>
</dbReference>
<dbReference type="InterPro" id="IPR036900">
    <property type="entry name" value="A-D-PHexomutase_C_sf"/>
</dbReference>
<evidence type="ECO:0000256" key="2">
    <source>
        <dbReference type="ARBA" id="ARBA00010231"/>
    </source>
</evidence>
<dbReference type="InterPro" id="IPR005843">
    <property type="entry name" value="A-D-PHexomutase_C"/>
</dbReference>
<dbReference type="Pfam" id="PF02880">
    <property type="entry name" value="PGM_PMM_III"/>
    <property type="match status" value="1"/>
</dbReference>
<dbReference type="Gene3D" id="3.30.310.50">
    <property type="entry name" value="Alpha-D-phosphohexomutase, C-terminal domain"/>
    <property type="match status" value="1"/>
</dbReference>
<dbReference type="GO" id="GO:0004615">
    <property type="term" value="F:phosphomannomutase activity"/>
    <property type="evidence" value="ECO:0007669"/>
    <property type="project" value="UniProtKB-EC"/>
</dbReference>
<keyword evidence="5 7" id="KW-0460">Magnesium</keyword>
<comment type="caution">
    <text evidence="12">The sequence shown here is derived from an EMBL/GenBank/DDBJ whole genome shotgun (WGS) entry which is preliminary data.</text>
</comment>
<dbReference type="InterPro" id="IPR016066">
    <property type="entry name" value="A-D-PHexomutase_CS"/>
</dbReference>
<evidence type="ECO:0000256" key="5">
    <source>
        <dbReference type="ARBA" id="ARBA00022842"/>
    </source>
</evidence>
<dbReference type="SUPFAM" id="SSF55957">
    <property type="entry name" value="Phosphoglucomutase, C-terminal domain"/>
    <property type="match status" value="1"/>
</dbReference>
<gene>
    <name evidence="12" type="ORF">GGD90_001580</name>
</gene>
<dbReference type="RefSeq" id="WP_153115710.1">
    <property type="nucleotide sequence ID" value="NZ_JACIGE010000004.1"/>
</dbReference>
<keyword evidence="3" id="KW-0597">Phosphoprotein</keyword>
<dbReference type="InterPro" id="IPR005845">
    <property type="entry name" value="A-D-PHexomutase_a/b/a-II"/>
</dbReference>
<keyword evidence="6 12" id="KW-0413">Isomerase</keyword>
<proteinExistence type="inferred from homology"/>
<dbReference type="SUPFAM" id="SSF53738">
    <property type="entry name" value="Phosphoglucomutase, first 3 domains"/>
    <property type="match status" value="3"/>
</dbReference>
<dbReference type="Gene3D" id="3.40.120.10">
    <property type="entry name" value="Alpha-D-Glucose-1,6-Bisphosphate, subunit A, domain 3"/>
    <property type="match status" value="3"/>
</dbReference>
<dbReference type="EC" id="5.4.2.8" evidence="12"/>
<dbReference type="AlphaFoldDB" id="A0A840FZA3"/>
<dbReference type="InterPro" id="IPR050060">
    <property type="entry name" value="Phosphoglucosamine_mutase"/>
</dbReference>
<comment type="similarity">
    <text evidence="2 7">Belongs to the phosphohexose mutase family.</text>
</comment>
<evidence type="ECO:0000256" key="7">
    <source>
        <dbReference type="RuleBase" id="RU004326"/>
    </source>
</evidence>
<evidence type="ECO:0000313" key="13">
    <source>
        <dbReference type="Proteomes" id="UP000587070"/>
    </source>
</evidence>
<dbReference type="Pfam" id="PF02879">
    <property type="entry name" value="PGM_PMM_II"/>
    <property type="match status" value="1"/>
</dbReference>
<organism evidence="12 13">
    <name type="scientific">Rhodocyclus tenuis</name>
    <name type="common">Rhodospirillum tenue</name>
    <dbReference type="NCBI Taxonomy" id="1066"/>
    <lineage>
        <taxon>Bacteria</taxon>
        <taxon>Pseudomonadati</taxon>
        <taxon>Pseudomonadota</taxon>
        <taxon>Betaproteobacteria</taxon>
        <taxon>Rhodocyclales</taxon>
        <taxon>Rhodocyclaceae</taxon>
        <taxon>Rhodocyclus</taxon>
    </lineage>
</organism>
<evidence type="ECO:0000259" key="11">
    <source>
        <dbReference type="Pfam" id="PF02880"/>
    </source>
</evidence>
<accession>A0A840FZA3</accession>
<dbReference type="PROSITE" id="PS00710">
    <property type="entry name" value="PGM_PMM"/>
    <property type="match status" value="1"/>
</dbReference>
<feature type="domain" description="Alpha-D-phosphohexomutase alpha/beta/alpha" evidence="11">
    <location>
        <begin position="266"/>
        <end position="384"/>
    </location>
</feature>
<evidence type="ECO:0000259" key="8">
    <source>
        <dbReference type="Pfam" id="PF00408"/>
    </source>
</evidence>
<evidence type="ECO:0000256" key="1">
    <source>
        <dbReference type="ARBA" id="ARBA00001946"/>
    </source>
</evidence>
<dbReference type="OrthoDB" id="9803322at2"/>
<reference evidence="12 13" key="1">
    <citation type="submission" date="2020-08" db="EMBL/GenBank/DDBJ databases">
        <title>Genome sequencing of Purple Non-Sulfur Bacteria from various extreme environments.</title>
        <authorList>
            <person name="Mayer M."/>
        </authorList>
    </citation>
    <scope>NUCLEOTIDE SEQUENCE [LARGE SCALE GENOMIC DNA]</scope>
    <source>
        <strain evidence="12 13">2761</strain>
    </source>
</reference>
<dbReference type="GO" id="GO:0005829">
    <property type="term" value="C:cytosol"/>
    <property type="evidence" value="ECO:0007669"/>
    <property type="project" value="TreeGrafter"/>
</dbReference>
<dbReference type="Pfam" id="PF00408">
    <property type="entry name" value="PGM_PMM_IV"/>
    <property type="match status" value="1"/>
</dbReference>
<dbReference type="GO" id="GO:0008966">
    <property type="term" value="F:phosphoglucosamine mutase activity"/>
    <property type="evidence" value="ECO:0007669"/>
    <property type="project" value="TreeGrafter"/>
</dbReference>
<dbReference type="CDD" id="cd03088">
    <property type="entry name" value="ManB"/>
    <property type="match status" value="1"/>
</dbReference>
<dbReference type="InterPro" id="IPR005846">
    <property type="entry name" value="A-D-PHexomutase_a/b/a-III"/>
</dbReference>
<keyword evidence="13" id="KW-1185">Reference proteome</keyword>
<dbReference type="PANTHER" id="PTHR42946">
    <property type="entry name" value="PHOSPHOHEXOSE MUTASE"/>
    <property type="match status" value="1"/>
</dbReference>
<dbReference type="GO" id="GO:0006048">
    <property type="term" value="P:UDP-N-acetylglucosamine biosynthetic process"/>
    <property type="evidence" value="ECO:0007669"/>
    <property type="project" value="TreeGrafter"/>
</dbReference>
<keyword evidence="4 7" id="KW-0479">Metal-binding</keyword>
<evidence type="ECO:0000313" key="12">
    <source>
        <dbReference type="EMBL" id="MBB4247214.1"/>
    </source>
</evidence>
<protein>
    <submittedName>
        <fullName evidence="12">Phosphomannomutase</fullName>
        <ecNumber evidence="12">5.4.2.8</ecNumber>
    </submittedName>
</protein>
<name>A0A840FZA3_RHOTE</name>
<feature type="domain" description="Alpha-D-phosphohexomutase alpha/beta/alpha" evidence="9">
    <location>
        <begin position="20"/>
        <end position="142"/>
    </location>
</feature>
<evidence type="ECO:0000259" key="9">
    <source>
        <dbReference type="Pfam" id="PF02878"/>
    </source>
</evidence>
<dbReference type="GO" id="GO:0005975">
    <property type="term" value="P:carbohydrate metabolic process"/>
    <property type="evidence" value="ECO:0007669"/>
    <property type="project" value="InterPro"/>
</dbReference>
<dbReference type="Proteomes" id="UP000587070">
    <property type="component" value="Unassembled WGS sequence"/>
</dbReference>
<dbReference type="PANTHER" id="PTHR42946:SF1">
    <property type="entry name" value="PHOSPHOGLUCOMUTASE (ALPHA-D-GLUCOSE-1,6-BISPHOSPHATE-DEPENDENT)"/>
    <property type="match status" value="1"/>
</dbReference>
<feature type="domain" description="Alpha-D-phosphohexomutase alpha/beta/alpha" evidence="10">
    <location>
        <begin position="165"/>
        <end position="261"/>
    </location>
</feature>
<dbReference type="InterPro" id="IPR005844">
    <property type="entry name" value="A-D-PHexomutase_a/b/a-I"/>
</dbReference>
<evidence type="ECO:0000256" key="4">
    <source>
        <dbReference type="ARBA" id="ARBA00022723"/>
    </source>
</evidence>
<evidence type="ECO:0000256" key="6">
    <source>
        <dbReference type="ARBA" id="ARBA00023235"/>
    </source>
</evidence>
<dbReference type="Pfam" id="PF02878">
    <property type="entry name" value="PGM_PMM_I"/>
    <property type="match status" value="1"/>
</dbReference>
<evidence type="ECO:0000256" key="3">
    <source>
        <dbReference type="ARBA" id="ARBA00022553"/>
    </source>
</evidence>
<dbReference type="InterPro" id="IPR016055">
    <property type="entry name" value="A-D-PHexomutase_a/b/a-I/II/III"/>
</dbReference>
<dbReference type="GO" id="GO:0000287">
    <property type="term" value="F:magnesium ion binding"/>
    <property type="evidence" value="ECO:0007669"/>
    <property type="project" value="InterPro"/>
</dbReference>
<sequence>MQQLQRKVSIASLMDASGVRFGTSGARGLVADMTSEVCFAYTAAFLQVIGAKSGRVALAIDLRPSSPQIAAACAAAIERQGLVVDYCGAIPTPALAFHAQSQGIPGVMVTGSHIPFDRNGIKFYGPLGEISKADEAGISAAVVTLPASALTSVLPPLTRSAAGLYLDRYRRFFAPQCLAGMRLGFYEHSSVARELLHELLESLGAEVISLGRTDAFVPIDTEAVAEADVQQARRWAGEHGFDAILSTDGDADRPLLGDENGDWLRGDIVGILCAQALGAQAVVSTVSCNTALDMCGAFPTVRRTRIGSPYVIAGIEELLAAGATGVVGFEPNGGFLVGSAISKAGRTLAPLMTRDALLPILCLLVQARERGCPLSALARGLPPRFTASDRLQDFPTETSRQILAGLAASRPAIDALLGDFAGKSAAIDTTDGLRIFLDNGEIVHFRPSGNAPELRCYAESTTQERSGLLVAEALRRMKMQLASVALA</sequence>
<evidence type="ECO:0000259" key="10">
    <source>
        <dbReference type="Pfam" id="PF02879"/>
    </source>
</evidence>
<feature type="domain" description="Alpha-D-phosphohexomutase C-terminal" evidence="8">
    <location>
        <begin position="419"/>
        <end position="472"/>
    </location>
</feature>
<comment type="cofactor">
    <cofactor evidence="1">
        <name>Mg(2+)</name>
        <dbReference type="ChEBI" id="CHEBI:18420"/>
    </cofactor>
</comment>